<proteinExistence type="predicted"/>
<keyword evidence="1" id="KW-1133">Transmembrane helix</keyword>
<evidence type="ECO:0000256" key="1">
    <source>
        <dbReference type="SAM" id="Phobius"/>
    </source>
</evidence>
<dbReference type="STRING" id="709015.GCA_000472485_02586"/>
<feature type="transmembrane region" description="Helical" evidence="1">
    <location>
        <begin position="111"/>
        <end position="130"/>
    </location>
</feature>
<dbReference type="Proteomes" id="UP000266292">
    <property type="component" value="Chromosome"/>
</dbReference>
<protein>
    <submittedName>
        <fullName evidence="2">Uncharacterized protein</fullName>
    </submittedName>
</protein>
<keyword evidence="1" id="KW-0472">Membrane</keyword>
<name>A0A1X9YTN0_9BACT</name>
<dbReference type="AlphaFoldDB" id="A0A1X9YTN0"/>
<accession>A0A1X9YTN0</accession>
<dbReference type="OrthoDB" id="849999at2"/>
<organism evidence="2 3">
    <name type="scientific">Pontibacter actiniarum</name>
    <dbReference type="NCBI Taxonomy" id="323450"/>
    <lineage>
        <taxon>Bacteria</taxon>
        <taxon>Pseudomonadati</taxon>
        <taxon>Bacteroidota</taxon>
        <taxon>Cytophagia</taxon>
        <taxon>Cytophagales</taxon>
        <taxon>Hymenobacteraceae</taxon>
        <taxon>Pontibacter</taxon>
    </lineage>
</organism>
<sequence length="233" mass="26377">MPVQRESDINDFAFEYLRNHYIAQQGNSHVLVDRHEQTKQGYVSEGLFSFKGKDEKLFIASLHTHNSPKISRALTCYKKKGLSKLRYALFLLVLAGAFMAGWQVAQLALWIAIPAAVVLATACFVLHTLLEKRYRLHQLASLLDELKRTPADEQWLGLSMSSLTFRNNSLASHMLAMCERRGIGVITVGKRAKVVLMQEPRTLTCRRGDFLSHYAAEVRIRKAVLGDSYLRVA</sequence>
<reference evidence="3" key="1">
    <citation type="submission" date="2017-05" db="EMBL/GenBank/DDBJ databases">
        <authorList>
            <person name="Ray J."/>
            <person name="Price M."/>
            <person name="Deutschbauer A."/>
        </authorList>
    </citation>
    <scope>NUCLEOTIDE SEQUENCE [LARGE SCALE GENOMIC DNA]</scope>
    <source>
        <strain evidence="3">DSM 19842</strain>
    </source>
</reference>
<dbReference type="RefSeq" id="WP_025607700.1">
    <property type="nucleotide sequence ID" value="NZ_CP021235.1"/>
</dbReference>
<dbReference type="KEGG" id="pact:CA264_12770"/>
<keyword evidence="1" id="KW-0812">Transmembrane</keyword>
<dbReference type="EMBL" id="CP021235">
    <property type="protein sequence ID" value="ARS36237.1"/>
    <property type="molecule type" value="Genomic_DNA"/>
</dbReference>
<evidence type="ECO:0000313" key="2">
    <source>
        <dbReference type="EMBL" id="ARS36237.1"/>
    </source>
</evidence>
<keyword evidence="3" id="KW-1185">Reference proteome</keyword>
<feature type="transmembrane region" description="Helical" evidence="1">
    <location>
        <begin position="87"/>
        <end position="105"/>
    </location>
</feature>
<evidence type="ECO:0000313" key="3">
    <source>
        <dbReference type="Proteomes" id="UP000266292"/>
    </source>
</evidence>
<gene>
    <name evidence="2" type="ORF">CA264_12770</name>
</gene>